<evidence type="ECO:0000313" key="2">
    <source>
        <dbReference type="EMBL" id="RMA58019.1"/>
    </source>
</evidence>
<dbReference type="Proteomes" id="UP000271339">
    <property type="component" value="Unassembled WGS sequence"/>
</dbReference>
<reference evidence="2 3" key="1">
    <citation type="submission" date="2018-10" db="EMBL/GenBank/DDBJ databases">
        <title>Genomic Encyclopedia of Archaeal and Bacterial Type Strains, Phase II (KMG-II): from individual species to whole genera.</title>
        <authorList>
            <person name="Goeker M."/>
        </authorList>
    </citation>
    <scope>NUCLEOTIDE SEQUENCE [LARGE SCALE GENOMIC DNA]</scope>
    <source>
        <strain evidence="2 3">DSM 23424</strain>
    </source>
</reference>
<dbReference type="InterPro" id="IPR039437">
    <property type="entry name" value="FrzH/put_lumazine-bd"/>
</dbReference>
<name>A0A3L9YFW3_9FLAO</name>
<dbReference type="OrthoDB" id="9792284at2"/>
<accession>A0A3L9YFW3</accession>
<keyword evidence="3" id="KW-1185">Reference proteome</keyword>
<feature type="chain" id="PRO_5018328804" evidence="1">
    <location>
        <begin position="22"/>
        <end position="142"/>
    </location>
</feature>
<comment type="caution">
    <text evidence="2">The sequence shown here is derived from an EMBL/GenBank/DDBJ whole genome shotgun (WGS) entry which is preliminary data.</text>
</comment>
<sequence length="142" mass="16234">MKKHILLVLALSTLFFGYAQSDEELAIKATLNNYIHGSSYNEIEQLESAFTEDATLYLVSRDTLKRYSPVEYTNFFKKRVPGEYNGRKGTILEVAVIKDMATAKVEILIEKSNTRYLDIFLLRNIKDSGWKIISKTATIVDD</sequence>
<dbReference type="Pfam" id="PF12893">
    <property type="entry name" value="Lumazine_bd_2"/>
    <property type="match status" value="1"/>
</dbReference>
<dbReference type="RefSeq" id="WP_121908357.1">
    <property type="nucleotide sequence ID" value="NZ_REFC01000014.1"/>
</dbReference>
<proteinExistence type="predicted"/>
<evidence type="ECO:0000256" key="1">
    <source>
        <dbReference type="SAM" id="SignalP"/>
    </source>
</evidence>
<dbReference type="SUPFAM" id="SSF54427">
    <property type="entry name" value="NTF2-like"/>
    <property type="match status" value="1"/>
</dbReference>
<feature type="signal peptide" evidence="1">
    <location>
        <begin position="1"/>
        <end position="21"/>
    </location>
</feature>
<dbReference type="InterPro" id="IPR032710">
    <property type="entry name" value="NTF2-like_dom_sf"/>
</dbReference>
<protein>
    <submittedName>
        <fullName evidence="2">Putative lumazine-binding protein</fullName>
    </submittedName>
</protein>
<organism evidence="2 3">
    <name type="scientific">Ulvibacter antarcticus</name>
    <dbReference type="NCBI Taxonomy" id="442714"/>
    <lineage>
        <taxon>Bacteria</taxon>
        <taxon>Pseudomonadati</taxon>
        <taxon>Bacteroidota</taxon>
        <taxon>Flavobacteriia</taxon>
        <taxon>Flavobacteriales</taxon>
        <taxon>Flavobacteriaceae</taxon>
        <taxon>Ulvibacter</taxon>
    </lineage>
</organism>
<gene>
    <name evidence="2" type="ORF">BXY75_2827</name>
</gene>
<keyword evidence="1" id="KW-0732">Signal</keyword>
<dbReference type="EMBL" id="REFC01000014">
    <property type="protein sequence ID" value="RMA58019.1"/>
    <property type="molecule type" value="Genomic_DNA"/>
</dbReference>
<dbReference type="Gene3D" id="3.10.450.50">
    <property type="match status" value="1"/>
</dbReference>
<dbReference type="AlphaFoldDB" id="A0A3L9YFW3"/>
<evidence type="ECO:0000313" key="3">
    <source>
        <dbReference type="Proteomes" id="UP000271339"/>
    </source>
</evidence>